<keyword evidence="2" id="KW-1185">Reference proteome</keyword>
<name>W1IRH7_9GAMM</name>
<protein>
    <submittedName>
        <fullName evidence="1">Uncharacterized protein</fullName>
    </submittedName>
</protein>
<evidence type="ECO:0000313" key="1">
    <source>
        <dbReference type="EMBL" id="CDL81034.1"/>
    </source>
</evidence>
<proteinExistence type="predicted"/>
<gene>
    <name evidence="1" type="ORF">XSR1_100080</name>
</gene>
<organism evidence="1 2">
    <name type="scientific">Xenorhabdus szentirmaii DSM 16338</name>
    <dbReference type="NCBI Taxonomy" id="1427518"/>
    <lineage>
        <taxon>Bacteria</taxon>
        <taxon>Pseudomonadati</taxon>
        <taxon>Pseudomonadota</taxon>
        <taxon>Gammaproteobacteria</taxon>
        <taxon>Enterobacterales</taxon>
        <taxon>Morganellaceae</taxon>
        <taxon>Xenorhabdus</taxon>
    </lineage>
</organism>
<dbReference type="RefSeq" id="WP_051462268.1">
    <property type="nucleotide sequence ID" value="NZ_CAWLWS010000002.1"/>
</dbReference>
<dbReference type="STRING" id="1427518.XSR1_100080"/>
<comment type="caution">
    <text evidence="1">The sequence shown here is derived from an EMBL/GenBank/DDBJ whole genome shotgun (WGS) entry which is preliminary data.</text>
</comment>
<evidence type="ECO:0000313" key="2">
    <source>
        <dbReference type="Proteomes" id="UP000019202"/>
    </source>
</evidence>
<accession>W1IRH7</accession>
<sequence>MSDEAMNYDNYPNAEDELIDLRDEIDRKTLASIENILIRLEKRFITRNEAKMAIYAVFDAVQGLVNSDVGEVLNVTLTEIQKNDKADQFPMVFAHKGAVVFLKLDMFSRTVTYMVVKADGSKMEKSEVLDDEPAALKSAITKAITFTKNGAVKL</sequence>
<dbReference type="AlphaFoldDB" id="W1IRH7"/>
<dbReference type="OrthoDB" id="6447304at2"/>
<dbReference type="EMBL" id="CBXF010000002">
    <property type="protein sequence ID" value="CDL81034.1"/>
    <property type="molecule type" value="Genomic_DNA"/>
</dbReference>
<reference evidence="1" key="1">
    <citation type="submission" date="2013-11" db="EMBL/GenBank/DDBJ databases">
        <title>Draft genome sequence and annotation of the entomopathogenic bacteria, Xenorhabdus cabanillasi strain JM26 and Xenorhabdus szentirmai strain DSM 16338.</title>
        <authorList>
            <person name="Gualtieri M."/>
            <person name="Ogier J.C."/>
            <person name="Pages S."/>
            <person name="Givaudan A."/>
            <person name="Gaudriault S."/>
        </authorList>
    </citation>
    <scope>NUCLEOTIDE SEQUENCE [LARGE SCALE GENOMIC DNA]</scope>
    <source>
        <strain evidence="1">DSM 16338</strain>
    </source>
</reference>
<dbReference type="Proteomes" id="UP000019202">
    <property type="component" value="Unassembled WGS sequence"/>
</dbReference>